<accession>A0ABW6I7J5</accession>
<proteinExistence type="predicted"/>
<dbReference type="PANTHER" id="PTHR45947:SF3">
    <property type="entry name" value="SULFOQUINOVOSYL TRANSFERASE SQD2"/>
    <property type="match status" value="1"/>
</dbReference>
<evidence type="ECO:0000313" key="3">
    <source>
        <dbReference type="Proteomes" id="UP001600107"/>
    </source>
</evidence>
<comment type="caution">
    <text evidence="2">The sequence shown here is derived from an EMBL/GenBank/DDBJ whole genome shotgun (WGS) entry which is preliminary data.</text>
</comment>
<gene>
    <name evidence="2" type="ORF">ACFX5F_12045</name>
</gene>
<keyword evidence="3" id="KW-1185">Reference proteome</keyword>
<dbReference type="InterPro" id="IPR001296">
    <property type="entry name" value="Glyco_trans_1"/>
</dbReference>
<dbReference type="Proteomes" id="UP001600107">
    <property type="component" value="Unassembled WGS sequence"/>
</dbReference>
<dbReference type="Pfam" id="PF00534">
    <property type="entry name" value="Glycos_transf_1"/>
    <property type="match status" value="1"/>
</dbReference>
<name>A0ABW6I7J5_9FLAO</name>
<dbReference type="Gene3D" id="3.40.50.2000">
    <property type="entry name" value="Glycogen Phosphorylase B"/>
    <property type="match status" value="2"/>
</dbReference>
<dbReference type="SUPFAM" id="SSF53756">
    <property type="entry name" value="UDP-Glycosyltransferase/glycogen phosphorylase"/>
    <property type="match status" value="1"/>
</dbReference>
<sequence length="402" mass="46201">MNILFLTLVKINTLDERGIYTDLLRKFRDEGYEVFVLCPSERRDKKQTHLLKEVGVHILNVRTLNMQKTNIIEKGVGTLAIEYQYLNAIKKFCSNIKFDLIMYSTPPITFSKVINYIKRRDNAYSYLLLKDIFPQNAVDMKMLKGGGVLHKFFLNKERRLYEISDTVGCMSEANKEYILTHNPTIVAGKVEVNPNSITPIEQVRTLEEKLVIRKKYGLPLNTKVFVYGGNLGKPQGIDFLLETISSTKNPNIFFLVVGSGTEYDRVYKWFQSKQPKNAILLAGLPKQDYDLLLKACDVGMIFLHKDFTIPNFPSRLLSYLEMKMPVIAATDSNTDIGDVLERNQCGYKVLSGDIVNMHKVIDEICSNEEMYEIMCKNAMDLLHKEYTVDHSYSLIKNKIKNV</sequence>
<reference evidence="2 3" key="1">
    <citation type="submission" date="2024-06" db="EMBL/GenBank/DDBJ databases">
        <title>Flavobacterium spp. isolated from glacier.</title>
        <authorList>
            <person name="Han D."/>
        </authorList>
    </citation>
    <scope>NUCLEOTIDE SEQUENCE [LARGE SCALE GENOMIC DNA]</scope>
    <source>
        <strain evidence="2 3">ZS1P70</strain>
    </source>
</reference>
<evidence type="ECO:0000259" key="1">
    <source>
        <dbReference type="Pfam" id="PF00534"/>
    </source>
</evidence>
<dbReference type="CDD" id="cd03794">
    <property type="entry name" value="GT4_WbuB-like"/>
    <property type="match status" value="1"/>
</dbReference>
<feature type="domain" description="Glycosyl transferase family 1" evidence="1">
    <location>
        <begin position="212"/>
        <end position="378"/>
    </location>
</feature>
<dbReference type="EMBL" id="JBHZPY010000010">
    <property type="protein sequence ID" value="MFE3871952.1"/>
    <property type="molecule type" value="Genomic_DNA"/>
</dbReference>
<organism evidence="2 3">
    <name type="scientific">Flavobacterium zhoui</name>
    <dbReference type="NCBI Taxonomy" id="3230414"/>
    <lineage>
        <taxon>Bacteria</taxon>
        <taxon>Pseudomonadati</taxon>
        <taxon>Bacteroidota</taxon>
        <taxon>Flavobacteriia</taxon>
        <taxon>Flavobacteriales</taxon>
        <taxon>Flavobacteriaceae</taxon>
        <taxon>Flavobacterium</taxon>
    </lineage>
</organism>
<evidence type="ECO:0000313" key="2">
    <source>
        <dbReference type="EMBL" id="MFE3871952.1"/>
    </source>
</evidence>
<dbReference type="InterPro" id="IPR050194">
    <property type="entry name" value="Glycosyltransferase_grp1"/>
</dbReference>
<protein>
    <submittedName>
        <fullName evidence="2">Glycosyltransferase family 4 protein</fullName>
    </submittedName>
</protein>
<dbReference type="RefSeq" id="WP_379852281.1">
    <property type="nucleotide sequence ID" value="NZ_JBHZPY010000010.1"/>
</dbReference>
<dbReference type="PANTHER" id="PTHR45947">
    <property type="entry name" value="SULFOQUINOVOSYL TRANSFERASE SQD2"/>
    <property type="match status" value="1"/>
</dbReference>